<gene>
    <name evidence="1" type="ORF">BEP19_01760</name>
</gene>
<keyword evidence="2" id="KW-1185">Reference proteome</keyword>
<name>A0A419SP91_9BACL</name>
<dbReference type="Proteomes" id="UP000284219">
    <property type="component" value="Unassembled WGS sequence"/>
</dbReference>
<reference evidence="1 2" key="1">
    <citation type="submission" date="2016-08" db="EMBL/GenBank/DDBJ databases">
        <title>Novel Firmicute Genomes.</title>
        <authorList>
            <person name="Poppleton D.I."/>
            <person name="Gribaldo S."/>
        </authorList>
    </citation>
    <scope>NUCLEOTIDE SEQUENCE [LARGE SCALE GENOMIC DNA]</scope>
    <source>
        <strain evidence="1 2">RAOx-1</strain>
    </source>
</reference>
<organism evidence="1 2">
    <name type="scientific">Ammoniphilus oxalaticus</name>
    <dbReference type="NCBI Taxonomy" id="66863"/>
    <lineage>
        <taxon>Bacteria</taxon>
        <taxon>Bacillati</taxon>
        <taxon>Bacillota</taxon>
        <taxon>Bacilli</taxon>
        <taxon>Bacillales</taxon>
        <taxon>Paenibacillaceae</taxon>
        <taxon>Aneurinibacillus group</taxon>
        <taxon>Ammoniphilus</taxon>
    </lineage>
</organism>
<evidence type="ECO:0008006" key="3">
    <source>
        <dbReference type="Google" id="ProtNLM"/>
    </source>
</evidence>
<accession>A0A419SP91</accession>
<evidence type="ECO:0000313" key="2">
    <source>
        <dbReference type="Proteomes" id="UP000284219"/>
    </source>
</evidence>
<dbReference type="AlphaFoldDB" id="A0A419SP91"/>
<sequence>MALALLLTGCMYPQERRMENQLPIEQQVSLVQDAVEAYQTETGVLPIVTRDASTPIYEKYPLDFQKLNQRYMPYIPGGAFEQGGPYLFVLTNVEVEPTVRLIDLRLADQVATIQLKIQFYLETKKEMPIAGPYPGGSGYQEIDFKKIGISNDKTTVVSPITGDPLPIILSADGVVGIDYQTDLDKISASNNEQLETRTELRDLIPDHSLYAPTKSFAYALRDGEIRLAETN</sequence>
<proteinExistence type="predicted"/>
<comment type="caution">
    <text evidence="1">The sequence shown here is derived from an EMBL/GenBank/DDBJ whole genome shotgun (WGS) entry which is preliminary data.</text>
</comment>
<evidence type="ECO:0000313" key="1">
    <source>
        <dbReference type="EMBL" id="RKD26039.1"/>
    </source>
</evidence>
<protein>
    <recommendedName>
        <fullName evidence="3">ABC transporter periplasmic binding protein yphF</fullName>
    </recommendedName>
</protein>
<dbReference type="EMBL" id="MCHY01000006">
    <property type="protein sequence ID" value="RKD26039.1"/>
    <property type="molecule type" value="Genomic_DNA"/>
</dbReference>